<feature type="transmembrane region" description="Helical" evidence="4">
    <location>
        <begin position="196"/>
        <end position="218"/>
    </location>
</feature>
<evidence type="ECO:0000256" key="4">
    <source>
        <dbReference type="SAM" id="Phobius"/>
    </source>
</evidence>
<feature type="transmembrane region" description="Helical" evidence="4">
    <location>
        <begin position="320"/>
        <end position="341"/>
    </location>
</feature>
<feature type="transmembrane region" description="Helical" evidence="4">
    <location>
        <begin position="230"/>
        <end position="249"/>
    </location>
</feature>
<accession>A0A1P8EIC5</accession>
<dbReference type="KEGG" id="asol:BEN76_07965"/>
<keyword evidence="1 4" id="KW-0812">Transmembrane</keyword>
<dbReference type="Gene3D" id="1.20.1250.20">
    <property type="entry name" value="MFS general substrate transporter like domains"/>
    <property type="match status" value="1"/>
</dbReference>
<feature type="transmembrane region" description="Helical" evidence="4">
    <location>
        <begin position="31"/>
        <end position="54"/>
    </location>
</feature>
<feature type="transmembrane region" description="Helical" evidence="4">
    <location>
        <begin position="347"/>
        <end position="368"/>
    </location>
</feature>
<dbReference type="InterPro" id="IPR052524">
    <property type="entry name" value="MFS_Cyanate_Porter"/>
</dbReference>
<name>A0A1P8EIC5_9GAMM</name>
<dbReference type="STRING" id="487316.BEN76_07965"/>
<dbReference type="PANTHER" id="PTHR23523">
    <property type="match status" value="1"/>
</dbReference>
<evidence type="ECO:0000313" key="7">
    <source>
        <dbReference type="Proteomes" id="UP000185674"/>
    </source>
</evidence>
<organism evidence="6 7">
    <name type="scientific">Acinetobacter soli</name>
    <dbReference type="NCBI Taxonomy" id="487316"/>
    <lineage>
        <taxon>Bacteria</taxon>
        <taxon>Pseudomonadati</taxon>
        <taxon>Pseudomonadota</taxon>
        <taxon>Gammaproteobacteria</taxon>
        <taxon>Moraxellales</taxon>
        <taxon>Moraxellaceae</taxon>
        <taxon>Acinetobacter</taxon>
    </lineage>
</organism>
<evidence type="ECO:0000259" key="5">
    <source>
        <dbReference type="PROSITE" id="PS50850"/>
    </source>
</evidence>
<dbReference type="eggNOG" id="COG2807">
    <property type="taxonomic scope" value="Bacteria"/>
</dbReference>
<dbReference type="Pfam" id="PF07690">
    <property type="entry name" value="MFS_1"/>
    <property type="match status" value="1"/>
</dbReference>
<proteinExistence type="predicted"/>
<dbReference type="SUPFAM" id="SSF103473">
    <property type="entry name" value="MFS general substrate transporter"/>
    <property type="match status" value="1"/>
</dbReference>
<dbReference type="InterPro" id="IPR036259">
    <property type="entry name" value="MFS_trans_sf"/>
</dbReference>
<feature type="transmembrane region" description="Helical" evidence="4">
    <location>
        <begin position="124"/>
        <end position="146"/>
    </location>
</feature>
<reference evidence="6 7" key="1">
    <citation type="submission" date="2016-08" db="EMBL/GenBank/DDBJ databases">
        <title>Complete genome sequence of Acinetobacter baylyi strain GFJ2.</title>
        <authorList>
            <person name="Tabata M."/>
            <person name="Kuboki S."/>
            <person name="Gibu N."/>
            <person name="Kinouchi Y."/>
            <person name="Vangnai A."/>
            <person name="Kasai D."/>
            <person name="Fukuda M."/>
        </authorList>
    </citation>
    <scope>NUCLEOTIDE SEQUENCE [LARGE SCALE GENOMIC DNA]</scope>
    <source>
        <strain evidence="6 7">GFJ2</strain>
    </source>
</reference>
<feature type="transmembrane region" description="Helical" evidence="4">
    <location>
        <begin position="261"/>
        <end position="280"/>
    </location>
</feature>
<dbReference type="InterPro" id="IPR020846">
    <property type="entry name" value="MFS_dom"/>
</dbReference>
<evidence type="ECO:0000256" key="3">
    <source>
        <dbReference type="ARBA" id="ARBA00023136"/>
    </source>
</evidence>
<dbReference type="NCBIfam" id="NF007256">
    <property type="entry name" value="PRK09705.1"/>
    <property type="match status" value="1"/>
</dbReference>
<evidence type="ECO:0000313" key="6">
    <source>
        <dbReference type="EMBL" id="APV35958.1"/>
    </source>
</evidence>
<dbReference type="PANTHER" id="PTHR23523:SF1">
    <property type="entry name" value="CYANATE TRANSPORT PROTEIN CYNX"/>
    <property type="match status" value="1"/>
</dbReference>
<feature type="transmembrane region" description="Helical" evidence="4">
    <location>
        <begin position="90"/>
        <end position="112"/>
    </location>
</feature>
<sequence>MITVALVGLNLRPFMTSIGPVVNRIKADMGLGLQGIALLTLVPMLLMGVIALLGPWIHNTLGERKASLIALTLICIGCASRFIAPNGLLLIGTAGAIGLGVAMLQVTFPSLIKREFADQMGPMMGLYSAMLMGGGALGAFLTPLITAQYGSWQFGLAIFSVPALVALLLAARYLAQPSQHKLQSASISLFLSQPRTWLLIVCFGLINSGYTSIVAWLAPAYQELGWSAKSSGNLMAILTLCQAISALVLPYLARKNQDRRLWLSAALVMQIVGFAGLVFIPQMFAYVWVMLIGAGLGGCFALMMIIVLDHLSDPVMAGQLSALMQGGGFLIAAIAPWWVAILHDITASYTTAWMLQLLMVIVVTTLVYKFNPRHYADVIDVEGKR</sequence>
<dbReference type="EMBL" id="CP016896">
    <property type="protein sequence ID" value="APV35958.1"/>
    <property type="molecule type" value="Genomic_DNA"/>
</dbReference>
<dbReference type="Proteomes" id="UP000185674">
    <property type="component" value="Chromosome"/>
</dbReference>
<gene>
    <name evidence="6" type="ORF">BEN76_07965</name>
</gene>
<feature type="transmembrane region" description="Helical" evidence="4">
    <location>
        <begin position="286"/>
        <end position="308"/>
    </location>
</feature>
<keyword evidence="3 4" id="KW-0472">Membrane</keyword>
<dbReference type="GO" id="GO:0022857">
    <property type="term" value="F:transmembrane transporter activity"/>
    <property type="evidence" value="ECO:0007669"/>
    <property type="project" value="InterPro"/>
</dbReference>
<feature type="domain" description="Major facilitator superfamily (MFS) profile" evidence="5">
    <location>
        <begin position="1"/>
        <end position="375"/>
    </location>
</feature>
<dbReference type="InterPro" id="IPR011701">
    <property type="entry name" value="MFS"/>
</dbReference>
<evidence type="ECO:0000256" key="2">
    <source>
        <dbReference type="ARBA" id="ARBA00022989"/>
    </source>
</evidence>
<feature type="transmembrane region" description="Helical" evidence="4">
    <location>
        <begin position="66"/>
        <end position="84"/>
    </location>
</feature>
<dbReference type="AlphaFoldDB" id="A0A1P8EIC5"/>
<dbReference type="RefSeq" id="WP_076032777.1">
    <property type="nucleotide sequence ID" value="NZ_CP016896.1"/>
</dbReference>
<evidence type="ECO:0000256" key="1">
    <source>
        <dbReference type="ARBA" id="ARBA00022692"/>
    </source>
</evidence>
<protein>
    <submittedName>
        <fullName evidence="6">MFS transporter</fullName>
    </submittedName>
</protein>
<feature type="transmembrane region" description="Helical" evidence="4">
    <location>
        <begin position="152"/>
        <end position="175"/>
    </location>
</feature>
<keyword evidence="2 4" id="KW-1133">Transmembrane helix</keyword>
<dbReference type="PROSITE" id="PS50850">
    <property type="entry name" value="MFS"/>
    <property type="match status" value="1"/>
</dbReference>